<evidence type="ECO:0000259" key="6">
    <source>
        <dbReference type="Pfam" id="PF01850"/>
    </source>
</evidence>
<feature type="domain" description="PIN" evidence="6">
    <location>
        <begin position="4"/>
        <end position="127"/>
    </location>
</feature>
<dbReference type="AlphaFoldDB" id="A0A2P7B8N1"/>
<dbReference type="GO" id="GO:0004540">
    <property type="term" value="F:RNA nuclease activity"/>
    <property type="evidence" value="ECO:0007669"/>
    <property type="project" value="InterPro"/>
</dbReference>
<dbReference type="GO" id="GO:0045926">
    <property type="term" value="P:negative regulation of growth"/>
    <property type="evidence" value="ECO:0007669"/>
    <property type="project" value="UniProtKB-ARBA"/>
</dbReference>
<dbReference type="SUPFAM" id="SSF88723">
    <property type="entry name" value="PIN domain-like"/>
    <property type="match status" value="1"/>
</dbReference>
<sequence length="144" mass="15864">MTFLLDVNVLIALFDPAHIHHVSAHNWFAEIGQSAWATCPLTENGVIRIIGDARYRNSPGSPAAIASLLAVFTSRPGHEFWTDSISLMRSKLIDQSRLLISSQITDTYLLALARSNEGQLATFDRRLVTDAVPGGKDNLHLIEL</sequence>
<keyword evidence="5" id="KW-0800">Toxin</keyword>
<evidence type="ECO:0000313" key="7">
    <source>
        <dbReference type="EMBL" id="PSH62831.1"/>
    </source>
</evidence>
<dbReference type="OrthoDB" id="333798at2"/>
<evidence type="ECO:0000313" key="8">
    <source>
        <dbReference type="Proteomes" id="UP000241764"/>
    </source>
</evidence>
<reference evidence="8" key="1">
    <citation type="submission" date="2017-11" db="EMBL/GenBank/DDBJ databases">
        <authorList>
            <person name="Kuznetsova I."/>
            <person name="Sazanova A."/>
            <person name="Chirak E."/>
            <person name="Safronova V."/>
            <person name="Willems A."/>
        </authorList>
    </citation>
    <scope>NUCLEOTIDE SEQUENCE [LARGE SCALE GENOMIC DNA]</scope>
    <source>
        <strain evidence="8">CCBAU 03422</strain>
    </source>
</reference>
<proteinExistence type="inferred from homology"/>
<dbReference type="InterPro" id="IPR022907">
    <property type="entry name" value="VapC_family"/>
</dbReference>
<evidence type="ECO:0000256" key="4">
    <source>
        <dbReference type="ARBA" id="ARBA00022801"/>
    </source>
</evidence>
<evidence type="ECO:0000256" key="5">
    <source>
        <dbReference type="HAMAP-Rule" id="MF_00265"/>
    </source>
</evidence>
<feature type="binding site" evidence="5">
    <location>
        <position position="6"/>
    </location>
    <ligand>
        <name>Mg(2+)</name>
        <dbReference type="ChEBI" id="CHEBI:18420"/>
    </ligand>
</feature>
<comment type="similarity">
    <text evidence="5">Belongs to the PINc/VapC protein family.</text>
</comment>
<dbReference type="EC" id="3.1.-.-" evidence="5"/>
<keyword evidence="5" id="KW-0460">Magnesium</keyword>
<dbReference type="Pfam" id="PF01850">
    <property type="entry name" value="PIN"/>
    <property type="match status" value="1"/>
</dbReference>
<dbReference type="InterPro" id="IPR029060">
    <property type="entry name" value="PIN-like_dom_sf"/>
</dbReference>
<dbReference type="GO" id="GO:0016788">
    <property type="term" value="F:hydrolase activity, acting on ester bonds"/>
    <property type="evidence" value="ECO:0007669"/>
    <property type="project" value="InterPro"/>
</dbReference>
<dbReference type="GO" id="GO:0090729">
    <property type="term" value="F:toxin activity"/>
    <property type="evidence" value="ECO:0007669"/>
    <property type="project" value="UniProtKB-KW"/>
</dbReference>
<keyword evidence="2 5" id="KW-0540">Nuclease</keyword>
<keyword evidence="8" id="KW-1185">Reference proteome</keyword>
<comment type="function">
    <text evidence="5">Toxic component of a toxin-antitoxin (TA) system. An RNase.</text>
</comment>
<organism evidence="7 8">
    <name type="scientific">Phyllobacterium sophorae</name>
    <dbReference type="NCBI Taxonomy" id="1520277"/>
    <lineage>
        <taxon>Bacteria</taxon>
        <taxon>Pseudomonadati</taxon>
        <taxon>Pseudomonadota</taxon>
        <taxon>Alphaproteobacteria</taxon>
        <taxon>Hyphomicrobiales</taxon>
        <taxon>Phyllobacteriaceae</taxon>
        <taxon>Phyllobacterium</taxon>
    </lineage>
</organism>
<dbReference type="NCBIfam" id="TIGR00028">
    <property type="entry name" value="Mtu_PIN_fam"/>
    <property type="match status" value="1"/>
</dbReference>
<protein>
    <recommendedName>
        <fullName evidence="5">Ribonuclease VapC</fullName>
        <shortName evidence="5">RNase VapC</shortName>
        <ecNumber evidence="5">3.1.-.-</ecNumber>
    </recommendedName>
    <alternativeName>
        <fullName evidence="5">Toxin VapC</fullName>
    </alternativeName>
</protein>
<dbReference type="GO" id="GO:0000287">
    <property type="term" value="F:magnesium ion binding"/>
    <property type="evidence" value="ECO:0007669"/>
    <property type="project" value="UniProtKB-UniRule"/>
</dbReference>
<comment type="cofactor">
    <cofactor evidence="5">
        <name>Mg(2+)</name>
        <dbReference type="ChEBI" id="CHEBI:18420"/>
    </cofactor>
</comment>
<name>A0A2P7B8N1_9HYPH</name>
<keyword evidence="1 5" id="KW-1277">Toxin-antitoxin system</keyword>
<dbReference type="Proteomes" id="UP000241764">
    <property type="component" value="Unassembled WGS sequence"/>
</dbReference>
<keyword evidence="4 5" id="KW-0378">Hydrolase</keyword>
<feature type="binding site" evidence="5">
    <location>
        <position position="106"/>
    </location>
    <ligand>
        <name>Mg(2+)</name>
        <dbReference type="ChEBI" id="CHEBI:18420"/>
    </ligand>
</feature>
<evidence type="ECO:0000256" key="1">
    <source>
        <dbReference type="ARBA" id="ARBA00022649"/>
    </source>
</evidence>
<accession>A0A2P7B8N1</accession>
<evidence type="ECO:0000256" key="3">
    <source>
        <dbReference type="ARBA" id="ARBA00022723"/>
    </source>
</evidence>
<dbReference type="HAMAP" id="MF_00265">
    <property type="entry name" value="VapC_Nob1"/>
    <property type="match status" value="1"/>
</dbReference>
<gene>
    <name evidence="5" type="primary">vapC</name>
    <name evidence="7" type="ORF">CU103_18140</name>
</gene>
<dbReference type="InterPro" id="IPR006226">
    <property type="entry name" value="Mtu_PIN"/>
</dbReference>
<dbReference type="RefSeq" id="WP_106665437.1">
    <property type="nucleotide sequence ID" value="NZ_PGGM01000008.1"/>
</dbReference>
<dbReference type="InterPro" id="IPR002716">
    <property type="entry name" value="PIN_dom"/>
</dbReference>
<evidence type="ECO:0000256" key="2">
    <source>
        <dbReference type="ARBA" id="ARBA00022722"/>
    </source>
</evidence>
<comment type="caution">
    <text evidence="7">The sequence shown here is derived from an EMBL/GenBank/DDBJ whole genome shotgun (WGS) entry which is preliminary data.</text>
</comment>
<dbReference type="EMBL" id="PGGM01000008">
    <property type="protein sequence ID" value="PSH62831.1"/>
    <property type="molecule type" value="Genomic_DNA"/>
</dbReference>
<keyword evidence="3 5" id="KW-0479">Metal-binding</keyword>